<dbReference type="SUPFAM" id="SSF52255">
    <property type="entry name" value="N5-CAIR mutase (phosphoribosylaminoimidazole carboxylase, PurE)"/>
    <property type="match status" value="1"/>
</dbReference>
<dbReference type="EMBL" id="MEUI01000040">
    <property type="protein sequence ID" value="OGC33110.1"/>
    <property type="molecule type" value="Genomic_DNA"/>
</dbReference>
<dbReference type="InterPro" id="IPR000031">
    <property type="entry name" value="PurE_dom"/>
</dbReference>
<comment type="catalytic activity">
    <reaction evidence="3 4">
        <text>5-carboxyamino-1-(5-phospho-D-ribosyl)imidazole + H(+) = 5-amino-1-(5-phospho-D-ribosyl)imidazole-4-carboxylate</text>
        <dbReference type="Rhea" id="RHEA:13193"/>
        <dbReference type="ChEBI" id="CHEBI:15378"/>
        <dbReference type="ChEBI" id="CHEBI:58730"/>
        <dbReference type="ChEBI" id="CHEBI:77657"/>
        <dbReference type="EC" id="5.4.99.18"/>
    </reaction>
</comment>
<feature type="binding site" evidence="3 5">
    <location>
        <position position="40"/>
    </location>
    <ligand>
        <name>substrate</name>
    </ligand>
</feature>
<dbReference type="UniPathway" id="UPA00074">
    <property type="reaction ID" value="UER00943"/>
</dbReference>
<dbReference type="PANTHER" id="PTHR23046:SF2">
    <property type="entry name" value="PHOSPHORIBOSYLAMINOIMIDAZOLE CARBOXYLASE"/>
    <property type="match status" value="1"/>
</dbReference>
<comment type="function">
    <text evidence="3 4">Catalyzes the conversion of N5-carboxyaminoimidazole ribonucleotide (N5-CAIR) to 4-carboxy-5-aminoimidazole ribonucleotide (CAIR).</text>
</comment>
<evidence type="ECO:0000256" key="3">
    <source>
        <dbReference type="HAMAP-Rule" id="MF_01929"/>
    </source>
</evidence>
<evidence type="ECO:0000256" key="2">
    <source>
        <dbReference type="ARBA" id="ARBA00023235"/>
    </source>
</evidence>
<feature type="domain" description="PurE" evidence="6">
    <location>
        <begin position="2"/>
        <end position="149"/>
    </location>
</feature>
<dbReference type="NCBIfam" id="TIGR01162">
    <property type="entry name" value="purE"/>
    <property type="match status" value="1"/>
</dbReference>
<dbReference type="PANTHER" id="PTHR23046">
    <property type="entry name" value="PHOSPHORIBOSYLAMINOIMIDAZOLE CARBOXYLASE CATALYTIC SUBUNIT"/>
    <property type="match status" value="1"/>
</dbReference>
<keyword evidence="2 3" id="KW-0413">Isomerase</keyword>
<evidence type="ECO:0000313" key="8">
    <source>
        <dbReference type="Proteomes" id="UP000177309"/>
    </source>
</evidence>
<dbReference type="AlphaFoldDB" id="A0A1F4TKQ8"/>
<keyword evidence="1 3" id="KW-0658">Purine biosynthesis</keyword>
<dbReference type="EC" id="5.4.99.18" evidence="3 4"/>
<feature type="binding site" evidence="3 5">
    <location>
        <position position="10"/>
    </location>
    <ligand>
        <name>substrate</name>
    </ligand>
</feature>
<comment type="caution">
    <text evidence="7">The sequence shown here is derived from an EMBL/GenBank/DDBJ whole genome shotgun (WGS) entry which is preliminary data.</text>
</comment>
<protein>
    <recommendedName>
        <fullName evidence="3 4">N5-carboxyaminoimidazole ribonucleotide mutase</fullName>
        <shortName evidence="3 4">N5-CAIR mutase</shortName>
        <ecNumber evidence="3 4">5.4.99.18</ecNumber>
    </recommendedName>
    <alternativeName>
        <fullName evidence="3">5-(carboxyamino)imidazole ribonucleotide mutase</fullName>
    </alternativeName>
</protein>
<dbReference type="PIRSF" id="PIRSF001338">
    <property type="entry name" value="AIR_carboxylase"/>
    <property type="match status" value="1"/>
</dbReference>
<dbReference type="InterPro" id="IPR033747">
    <property type="entry name" value="PurE_ClassI"/>
</dbReference>
<name>A0A1F4TKQ8_UNCSA</name>
<dbReference type="HAMAP" id="MF_01929">
    <property type="entry name" value="PurE_classI"/>
    <property type="match status" value="1"/>
</dbReference>
<feature type="binding site" evidence="3 5">
    <location>
        <position position="13"/>
    </location>
    <ligand>
        <name>substrate</name>
    </ligand>
</feature>
<sequence length="149" mass="15490">MPKVGIITGSKSDLPVVERAQATLKDFGIESDITVASAHRTPKKVEEYASSAEGKYDVIIAAAGMAAALPGCVAAQTILPVIGIPVHSKALSGHDALFAIVQMPSGVPVATVAIDGAKNAAILAVQIMALKYPELKEKLKAYKKKLQEG</sequence>
<dbReference type="InterPro" id="IPR024694">
    <property type="entry name" value="PurE_prokaryotes"/>
</dbReference>
<comment type="pathway">
    <text evidence="3 4">Purine metabolism; IMP biosynthesis via de novo pathway; 5-amino-1-(5-phospho-D-ribosyl)imidazole-4-carboxylate from 5-amino-1-(5-phospho-D-ribosyl)imidazole (N5-CAIR route): step 2/2.</text>
</comment>
<dbReference type="Proteomes" id="UP000177309">
    <property type="component" value="Unassembled WGS sequence"/>
</dbReference>
<comment type="similarity">
    <text evidence="3">Belongs to the AIR carboxylase family. Class I subfamily.</text>
</comment>
<dbReference type="Gene3D" id="3.40.50.1970">
    <property type="match status" value="1"/>
</dbReference>
<dbReference type="Pfam" id="PF00731">
    <property type="entry name" value="AIRC"/>
    <property type="match status" value="1"/>
</dbReference>
<reference evidence="7 8" key="1">
    <citation type="journal article" date="2016" name="Nat. Commun.">
        <title>Thousands of microbial genomes shed light on interconnected biogeochemical processes in an aquifer system.</title>
        <authorList>
            <person name="Anantharaman K."/>
            <person name="Brown C.T."/>
            <person name="Hug L.A."/>
            <person name="Sharon I."/>
            <person name="Castelle C.J."/>
            <person name="Probst A.J."/>
            <person name="Thomas B.C."/>
            <person name="Singh A."/>
            <person name="Wilkins M.J."/>
            <person name="Karaoz U."/>
            <person name="Brodie E.L."/>
            <person name="Williams K.H."/>
            <person name="Hubbard S.S."/>
            <person name="Banfield J.F."/>
        </authorList>
    </citation>
    <scope>NUCLEOTIDE SEQUENCE [LARGE SCALE GENOMIC DNA]</scope>
</reference>
<proteinExistence type="inferred from homology"/>
<evidence type="ECO:0000313" key="7">
    <source>
        <dbReference type="EMBL" id="OGC33110.1"/>
    </source>
</evidence>
<gene>
    <name evidence="3" type="primary">purE</name>
    <name evidence="7" type="ORF">A2462_08710</name>
</gene>
<evidence type="ECO:0000259" key="6">
    <source>
        <dbReference type="SMART" id="SM01001"/>
    </source>
</evidence>
<evidence type="ECO:0000256" key="1">
    <source>
        <dbReference type="ARBA" id="ARBA00022755"/>
    </source>
</evidence>
<dbReference type="GO" id="GO:0034023">
    <property type="term" value="F:5-(carboxyamino)imidazole ribonucleotide mutase activity"/>
    <property type="evidence" value="ECO:0007669"/>
    <property type="project" value="UniProtKB-UniRule"/>
</dbReference>
<dbReference type="SMART" id="SM01001">
    <property type="entry name" value="AIRC"/>
    <property type="match status" value="1"/>
</dbReference>
<evidence type="ECO:0000256" key="5">
    <source>
        <dbReference type="PIRSR" id="PIRSR001338-1"/>
    </source>
</evidence>
<organism evidence="7 8">
    <name type="scientific">candidate division WOR-1 bacterium RIFOXYC2_FULL_41_25</name>
    <dbReference type="NCBI Taxonomy" id="1802586"/>
    <lineage>
        <taxon>Bacteria</taxon>
        <taxon>Bacillati</taxon>
        <taxon>Saganbacteria</taxon>
    </lineage>
</organism>
<accession>A0A1F4TKQ8</accession>
<dbReference type="GO" id="GO:0006189">
    <property type="term" value="P:'de novo' IMP biosynthetic process"/>
    <property type="evidence" value="ECO:0007669"/>
    <property type="project" value="UniProtKB-UniRule"/>
</dbReference>
<evidence type="ECO:0000256" key="4">
    <source>
        <dbReference type="PIRNR" id="PIRNR001338"/>
    </source>
</evidence>